<dbReference type="EMBL" id="BARU01010418">
    <property type="protein sequence ID" value="GAH32815.1"/>
    <property type="molecule type" value="Genomic_DNA"/>
</dbReference>
<gene>
    <name evidence="2" type="ORF">S03H2_19867</name>
</gene>
<evidence type="ECO:0000313" key="2">
    <source>
        <dbReference type="EMBL" id="GAH32815.1"/>
    </source>
</evidence>
<evidence type="ECO:0000256" key="1">
    <source>
        <dbReference type="SAM" id="MobiDB-lite"/>
    </source>
</evidence>
<protein>
    <submittedName>
        <fullName evidence="2">Uncharacterized protein</fullName>
    </submittedName>
</protein>
<proteinExistence type="predicted"/>
<comment type="caution">
    <text evidence="2">The sequence shown here is derived from an EMBL/GenBank/DDBJ whole genome shotgun (WGS) entry which is preliminary data.</text>
</comment>
<sequence>RGLENKQETGASYLEIGRAGITAEKAKEA</sequence>
<feature type="non-terminal residue" evidence="2">
    <location>
        <position position="1"/>
    </location>
</feature>
<feature type="region of interest" description="Disordered" evidence="1">
    <location>
        <begin position="1"/>
        <end position="29"/>
    </location>
</feature>
<name>X1FJV8_9ZZZZ</name>
<dbReference type="AlphaFoldDB" id="X1FJV8"/>
<organism evidence="2">
    <name type="scientific">marine sediment metagenome</name>
    <dbReference type="NCBI Taxonomy" id="412755"/>
    <lineage>
        <taxon>unclassified sequences</taxon>
        <taxon>metagenomes</taxon>
        <taxon>ecological metagenomes</taxon>
    </lineage>
</organism>
<reference evidence="2" key="1">
    <citation type="journal article" date="2014" name="Front. Microbiol.">
        <title>High frequency of phylogenetically diverse reductive dehalogenase-homologous genes in deep subseafloor sedimentary metagenomes.</title>
        <authorList>
            <person name="Kawai M."/>
            <person name="Futagami T."/>
            <person name="Toyoda A."/>
            <person name="Takaki Y."/>
            <person name="Nishi S."/>
            <person name="Hori S."/>
            <person name="Arai W."/>
            <person name="Tsubouchi T."/>
            <person name="Morono Y."/>
            <person name="Uchiyama I."/>
            <person name="Ito T."/>
            <person name="Fujiyama A."/>
            <person name="Inagaki F."/>
            <person name="Takami H."/>
        </authorList>
    </citation>
    <scope>NUCLEOTIDE SEQUENCE</scope>
    <source>
        <strain evidence="2">Expedition CK06-06</strain>
    </source>
</reference>
<accession>X1FJV8</accession>